<dbReference type="OrthoDB" id="2162761at2759"/>
<keyword evidence="3" id="KW-0862">Zinc</keyword>
<dbReference type="AlphaFoldDB" id="A0A074YR00"/>
<evidence type="ECO:0000313" key="10">
    <source>
        <dbReference type="EMBL" id="KER00096.1"/>
    </source>
</evidence>
<name>A0A074YR00_AURSE</name>
<dbReference type="SMART" id="SM00906">
    <property type="entry name" value="Fungal_trans"/>
    <property type="match status" value="1"/>
</dbReference>
<dbReference type="CDD" id="cd00067">
    <property type="entry name" value="GAL4"/>
    <property type="match status" value="1"/>
</dbReference>
<dbReference type="InParanoid" id="A0A074YR00"/>
<dbReference type="InterPro" id="IPR051615">
    <property type="entry name" value="Transcr_Regulatory_Elem"/>
</dbReference>
<evidence type="ECO:0000313" key="11">
    <source>
        <dbReference type="Proteomes" id="UP000030641"/>
    </source>
</evidence>
<keyword evidence="7" id="KW-0539">Nucleus</keyword>
<dbReference type="GO" id="GO:0003677">
    <property type="term" value="F:DNA binding"/>
    <property type="evidence" value="ECO:0007669"/>
    <property type="project" value="UniProtKB-KW"/>
</dbReference>
<evidence type="ECO:0000256" key="5">
    <source>
        <dbReference type="ARBA" id="ARBA00023125"/>
    </source>
</evidence>
<gene>
    <name evidence="10" type="ORF">AUEXF2481DRAFT_84229</name>
</gene>
<dbReference type="GO" id="GO:0000981">
    <property type="term" value="F:DNA-binding transcription factor activity, RNA polymerase II-specific"/>
    <property type="evidence" value="ECO:0007669"/>
    <property type="project" value="InterPro"/>
</dbReference>
<reference evidence="10 11" key="1">
    <citation type="journal article" date="2014" name="BMC Genomics">
        <title>Genome sequencing of four Aureobasidium pullulans varieties: biotechnological potential, stress tolerance, and description of new species.</title>
        <authorList>
            <person name="Gostin Ar C."/>
            <person name="Ohm R.A."/>
            <person name="Kogej T."/>
            <person name="Sonjak S."/>
            <person name="Turk M."/>
            <person name="Zajc J."/>
            <person name="Zalar P."/>
            <person name="Grube M."/>
            <person name="Sun H."/>
            <person name="Han J."/>
            <person name="Sharma A."/>
            <person name="Chiniquy J."/>
            <person name="Ngan C.Y."/>
            <person name="Lipzen A."/>
            <person name="Barry K."/>
            <person name="Grigoriev I.V."/>
            <person name="Gunde-Cimerman N."/>
        </authorList>
    </citation>
    <scope>NUCLEOTIDE SEQUENCE [LARGE SCALE GENOMIC DNA]</scope>
    <source>
        <strain evidence="10 11">EXF-2481</strain>
    </source>
</reference>
<dbReference type="PROSITE" id="PS50048">
    <property type="entry name" value="ZN2_CY6_FUNGAL_2"/>
    <property type="match status" value="1"/>
</dbReference>
<evidence type="ECO:0000256" key="6">
    <source>
        <dbReference type="ARBA" id="ARBA00023163"/>
    </source>
</evidence>
<dbReference type="Gene3D" id="4.10.240.10">
    <property type="entry name" value="Zn(2)-C6 fungal-type DNA-binding domain"/>
    <property type="match status" value="1"/>
</dbReference>
<dbReference type="InterPro" id="IPR001138">
    <property type="entry name" value="Zn2Cys6_DnaBD"/>
</dbReference>
<keyword evidence="5" id="KW-0238">DNA-binding</keyword>
<feature type="region of interest" description="Disordered" evidence="8">
    <location>
        <begin position="138"/>
        <end position="178"/>
    </location>
</feature>
<keyword evidence="6" id="KW-0804">Transcription</keyword>
<dbReference type="InterPro" id="IPR007219">
    <property type="entry name" value="XnlR_reg_dom"/>
</dbReference>
<dbReference type="Pfam" id="PF00172">
    <property type="entry name" value="Zn_clus"/>
    <property type="match status" value="1"/>
</dbReference>
<feature type="domain" description="Zn(2)-C6 fungal-type" evidence="9">
    <location>
        <begin position="35"/>
        <end position="66"/>
    </location>
</feature>
<feature type="compositionally biased region" description="Basic and acidic residues" evidence="8">
    <location>
        <begin position="7"/>
        <end position="18"/>
    </location>
</feature>
<dbReference type="Pfam" id="PF04082">
    <property type="entry name" value="Fungal_trans"/>
    <property type="match status" value="1"/>
</dbReference>
<dbReference type="OMA" id="TFWGCFT"/>
<organism evidence="10 11">
    <name type="scientific">Aureobasidium subglaciale (strain EXF-2481)</name>
    <name type="common">Aureobasidium pullulans var. subglaciale</name>
    <dbReference type="NCBI Taxonomy" id="1043005"/>
    <lineage>
        <taxon>Eukaryota</taxon>
        <taxon>Fungi</taxon>
        <taxon>Dikarya</taxon>
        <taxon>Ascomycota</taxon>
        <taxon>Pezizomycotina</taxon>
        <taxon>Dothideomycetes</taxon>
        <taxon>Dothideomycetidae</taxon>
        <taxon>Dothideales</taxon>
        <taxon>Saccotheciaceae</taxon>
        <taxon>Aureobasidium</taxon>
    </lineage>
</organism>
<dbReference type="RefSeq" id="XP_013348591.1">
    <property type="nucleotide sequence ID" value="XM_013493137.1"/>
</dbReference>
<dbReference type="GO" id="GO:0006351">
    <property type="term" value="P:DNA-templated transcription"/>
    <property type="evidence" value="ECO:0007669"/>
    <property type="project" value="InterPro"/>
</dbReference>
<sequence>MPPRTILPKDEQGSRDDSASMAPPKSAKRKAVSSACIPCRKRKSKCDGGLPSCSTCLAVYRTDCSYDQDTDHRRKGALRKDIASLQNKNTALDVVINSLCALPEHEAIALFHSLRRGERLDNLAEAINAGDTEKLRTLDTDLSGPTPGATFHTQVPSTRNESSRSPVDGKWNDAGSQSAAAEGSSSWFRIPQDAEFVDHLLNLYFCWSHPFFCFFSKDHFLRDMSRGSTKYCSAMLVNAVLSVACQYSDRPAARERAGDYFFSEAQRLSECIGASELTAVQAMAVMAVREGSAGRDHISFRLIGRAVRLAMEMGLHLADTTAGEPNFRSSELDIRKLTFWGVFNCEMICCLALGRVSSIPKNAIEIDKPMNSEKLDALFWQPYEDANLPVSPSAVQPMKCLLFHSVQSKLSELINDINLNLYAPRERFTPRRLASAYNQYQNWYAELPEMFQLQNTAMPHVIVLHMYYHQSVLHLFRPFMKLDLSDIGLYPRELATYCATEISKLMNALRGMYGLRRTSLVVSTILLSASTVHLMNLPSQGAAVQLTQAMQDLNTMSVNHRYASCCLEVINRLANQWGVRLPEGATNLAPFRSPDLDQAMPNMSLFFTQATLSNESMESLVAPPTHNLRHDSGSMFEPSFAPHNMPILPTPSQSSLSANSQHSMHSTPMNTTPVQTQSNMWSTFSSQQMSAPMQLQLPTADFQMMNVDPSGSYGYQNFQQSQ</sequence>
<evidence type="ECO:0000256" key="7">
    <source>
        <dbReference type="ARBA" id="ARBA00023242"/>
    </source>
</evidence>
<feature type="compositionally biased region" description="Low complexity" evidence="8">
    <location>
        <begin position="652"/>
        <end position="666"/>
    </location>
</feature>
<feature type="compositionally biased region" description="Polar residues" evidence="8">
    <location>
        <begin position="151"/>
        <end position="165"/>
    </location>
</feature>
<comment type="subcellular location">
    <subcellularLocation>
        <location evidence="1">Nucleus</location>
    </subcellularLocation>
</comment>
<evidence type="ECO:0000259" key="9">
    <source>
        <dbReference type="PROSITE" id="PS50048"/>
    </source>
</evidence>
<evidence type="ECO:0000256" key="3">
    <source>
        <dbReference type="ARBA" id="ARBA00022833"/>
    </source>
</evidence>
<dbReference type="PANTHER" id="PTHR31313">
    <property type="entry name" value="TY1 ENHANCER ACTIVATOR"/>
    <property type="match status" value="1"/>
</dbReference>
<dbReference type="CDD" id="cd12148">
    <property type="entry name" value="fungal_TF_MHR"/>
    <property type="match status" value="1"/>
</dbReference>
<dbReference type="SMART" id="SM00066">
    <property type="entry name" value="GAL4"/>
    <property type="match status" value="1"/>
</dbReference>
<accession>A0A074YR00</accession>
<feature type="region of interest" description="Disordered" evidence="8">
    <location>
        <begin position="1"/>
        <end position="30"/>
    </location>
</feature>
<keyword evidence="11" id="KW-1185">Reference proteome</keyword>
<dbReference type="Proteomes" id="UP000030641">
    <property type="component" value="Unassembled WGS sequence"/>
</dbReference>
<dbReference type="EMBL" id="KL584749">
    <property type="protein sequence ID" value="KER00096.1"/>
    <property type="molecule type" value="Genomic_DNA"/>
</dbReference>
<dbReference type="PROSITE" id="PS00463">
    <property type="entry name" value="ZN2_CY6_FUNGAL_1"/>
    <property type="match status" value="1"/>
</dbReference>
<keyword evidence="4" id="KW-0805">Transcription regulation</keyword>
<protein>
    <recommendedName>
        <fullName evidence="9">Zn(2)-C6 fungal-type domain-containing protein</fullName>
    </recommendedName>
</protein>
<dbReference type="SUPFAM" id="SSF57701">
    <property type="entry name" value="Zn2/Cys6 DNA-binding domain"/>
    <property type="match status" value="1"/>
</dbReference>
<dbReference type="GO" id="GO:0005634">
    <property type="term" value="C:nucleus"/>
    <property type="evidence" value="ECO:0007669"/>
    <property type="project" value="UniProtKB-SubCell"/>
</dbReference>
<dbReference type="PANTHER" id="PTHR31313:SF4">
    <property type="entry name" value="CONIDIAL DEVELOPMENT PROTEIN FLUFFY"/>
    <property type="match status" value="1"/>
</dbReference>
<feature type="region of interest" description="Disordered" evidence="8">
    <location>
        <begin position="651"/>
        <end position="675"/>
    </location>
</feature>
<proteinExistence type="predicted"/>
<evidence type="ECO:0000256" key="8">
    <source>
        <dbReference type="SAM" id="MobiDB-lite"/>
    </source>
</evidence>
<dbReference type="GO" id="GO:0008270">
    <property type="term" value="F:zinc ion binding"/>
    <property type="evidence" value="ECO:0007669"/>
    <property type="project" value="InterPro"/>
</dbReference>
<evidence type="ECO:0000256" key="4">
    <source>
        <dbReference type="ARBA" id="ARBA00023015"/>
    </source>
</evidence>
<evidence type="ECO:0000256" key="1">
    <source>
        <dbReference type="ARBA" id="ARBA00004123"/>
    </source>
</evidence>
<dbReference type="HOGENOM" id="CLU_007003_0_1_1"/>
<keyword evidence="2" id="KW-0479">Metal-binding</keyword>
<dbReference type="STRING" id="1043005.A0A074YR00"/>
<evidence type="ECO:0000256" key="2">
    <source>
        <dbReference type="ARBA" id="ARBA00022723"/>
    </source>
</evidence>
<dbReference type="InterPro" id="IPR036864">
    <property type="entry name" value="Zn2-C6_fun-type_DNA-bd_sf"/>
</dbReference>
<dbReference type="GeneID" id="25371798"/>